<reference evidence="1 2" key="1">
    <citation type="submission" date="2017-10" db="EMBL/GenBank/DDBJ databases">
        <title>The draft genome sequence of Lewinella marina KCTC 32374.</title>
        <authorList>
            <person name="Wang K."/>
        </authorList>
    </citation>
    <scope>NUCLEOTIDE SEQUENCE [LARGE SCALE GENOMIC DNA]</scope>
    <source>
        <strain evidence="1 2">MKG-38</strain>
    </source>
</reference>
<dbReference type="AlphaFoldDB" id="A0A2G0CK76"/>
<name>A0A2G0CK76_9BACT</name>
<evidence type="ECO:0000313" key="1">
    <source>
        <dbReference type="EMBL" id="PHL00362.1"/>
    </source>
</evidence>
<evidence type="ECO:0000313" key="2">
    <source>
        <dbReference type="Proteomes" id="UP000226437"/>
    </source>
</evidence>
<comment type="caution">
    <text evidence="1">The sequence shown here is derived from an EMBL/GenBank/DDBJ whole genome shotgun (WGS) entry which is preliminary data.</text>
</comment>
<organism evidence="1 2">
    <name type="scientific">Neolewinella marina</name>
    <dbReference type="NCBI Taxonomy" id="438751"/>
    <lineage>
        <taxon>Bacteria</taxon>
        <taxon>Pseudomonadati</taxon>
        <taxon>Bacteroidota</taxon>
        <taxon>Saprospiria</taxon>
        <taxon>Saprospirales</taxon>
        <taxon>Lewinellaceae</taxon>
        <taxon>Neolewinella</taxon>
    </lineage>
</organism>
<accession>A0A2G0CK76</accession>
<protein>
    <submittedName>
        <fullName evidence="1">Uncharacterized protein</fullName>
    </submittedName>
</protein>
<gene>
    <name evidence="1" type="ORF">CGL56_04830</name>
</gene>
<proteinExistence type="predicted"/>
<sequence length="286" mass="32749">MEPLRESPALRYASRQRFYARYGHRRGGGGGLGNSELAFMRWQERAVLRPLQAKPPGSAWWNSVNLGYIYHCELAVRARERAVDPRLLPAAAQLWVEYLEHPREVSWYRAHNSSVIDGYLRYPDLAEREGPGERTFLNVVLYRLLFAQAMVEEERFAFGELGRIFAAPQGPAVDLLTQLSAFYPTTYPLSEADLRHLLGRCHCGHSVGAEVLDNLLILPELDRLYRLAARWNRQPRLVELIRDGEPVYPSGGLPPRTPRPWVGLLAGLRRTLNRWTTRRWLAPANS</sequence>
<dbReference type="EMBL" id="PDLO01000001">
    <property type="protein sequence ID" value="PHL00362.1"/>
    <property type="molecule type" value="Genomic_DNA"/>
</dbReference>
<dbReference type="Proteomes" id="UP000226437">
    <property type="component" value="Unassembled WGS sequence"/>
</dbReference>
<keyword evidence="2" id="KW-1185">Reference proteome</keyword>